<dbReference type="InterPro" id="IPR002305">
    <property type="entry name" value="aa-tRNA-synth_Ic"/>
</dbReference>
<keyword evidence="6 10" id="KW-0648">Protein biosynthesis</keyword>
<dbReference type="PANTHER" id="PTHR11766:SF0">
    <property type="entry name" value="TYROSINE--TRNA LIGASE, MITOCHONDRIAL"/>
    <property type="match status" value="1"/>
</dbReference>
<dbReference type="PANTHER" id="PTHR11766">
    <property type="entry name" value="TYROSYL-TRNA SYNTHETASE"/>
    <property type="match status" value="1"/>
</dbReference>
<keyword evidence="3 10" id="KW-0547">Nucleotide-binding</keyword>
<organism evidence="12 13">
    <name type="scientific">Cronartium quercuum f. sp. fusiforme G11</name>
    <dbReference type="NCBI Taxonomy" id="708437"/>
    <lineage>
        <taxon>Eukaryota</taxon>
        <taxon>Fungi</taxon>
        <taxon>Dikarya</taxon>
        <taxon>Basidiomycota</taxon>
        <taxon>Pucciniomycotina</taxon>
        <taxon>Pucciniomycetes</taxon>
        <taxon>Pucciniales</taxon>
        <taxon>Coleosporiaceae</taxon>
        <taxon>Cronartium</taxon>
    </lineage>
</organism>
<dbReference type="EC" id="6.1.1.1" evidence="1 10"/>
<evidence type="ECO:0000256" key="8">
    <source>
        <dbReference type="ARBA" id="ARBA00033323"/>
    </source>
</evidence>
<dbReference type="InterPro" id="IPR001412">
    <property type="entry name" value="aa-tRNA-synth_I_CS"/>
</dbReference>
<evidence type="ECO:0000256" key="9">
    <source>
        <dbReference type="ARBA" id="ARBA00048248"/>
    </source>
</evidence>
<evidence type="ECO:0000256" key="7">
    <source>
        <dbReference type="ARBA" id="ARBA00023146"/>
    </source>
</evidence>
<dbReference type="Proteomes" id="UP000886653">
    <property type="component" value="Unassembled WGS sequence"/>
</dbReference>
<evidence type="ECO:0000259" key="11">
    <source>
        <dbReference type="Pfam" id="PF22421"/>
    </source>
</evidence>
<feature type="domain" description="Tyrosine--tRNA ligase SYY-like C-terminal" evidence="11">
    <location>
        <begin position="445"/>
        <end position="508"/>
    </location>
</feature>
<evidence type="ECO:0000256" key="1">
    <source>
        <dbReference type="ARBA" id="ARBA00013160"/>
    </source>
</evidence>
<dbReference type="GO" id="GO:0005524">
    <property type="term" value="F:ATP binding"/>
    <property type="evidence" value="ECO:0007669"/>
    <property type="project" value="UniProtKB-KW"/>
</dbReference>
<evidence type="ECO:0000256" key="2">
    <source>
        <dbReference type="ARBA" id="ARBA00022598"/>
    </source>
</evidence>
<name>A0A9P6T7X2_9BASI</name>
<reference evidence="12" key="1">
    <citation type="submission" date="2013-11" db="EMBL/GenBank/DDBJ databases">
        <title>Genome sequence of the fusiform rust pathogen reveals effectors for host alternation and coevolution with pine.</title>
        <authorList>
            <consortium name="DOE Joint Genome Institute"/>
            <person name="Smith K."/>
            <person name="Pendleton A."/>
            <person name="Kubisiak T."/>
            <person name="Anderson C."/>
            <person name="Salamov A."/>
            <person name="Aerts A."/>
            <person name="Riley R."/>
            <person name="Clum A."/>
            <person name="Lindquist E."/>
            <person name="Ence D."/>
            <person name="Campbell M."/>
            <person name="Kronenberg Z."/>
            <person name="Feau N."/>
            <person name="Dhillon B."/>
            <person name="Hamelin R."/>
            <person name="Burleigh J."/>
            <person name="Smith J."/>
            <person name="Yandell M."/>
            <person name="Nelson C."/>
            <person name="Grigoriev I."/>
            <person name="Davis J."/>
        </authorList>
    </citation>
    <scope>NUCLEOTIDE SEQUENCE</scope>
    <source>
        <strain evidence="12">G11</strain>
    </source>
</reference>
<dbReference type="Pfam" id="PF00579">
    <property type="entry name" value="tRNA-synt_1b"/>
    <property type="match status" value="1"/>
</dbReference>
<evidence type="ECO:0000256" key="10">
    <source>
        <dbReference type="RuleBase" id="RU361234"/>
    </source>
</evidence>
<comment type="caution">
    <text evidence="12">The sequence shown here is derived from an EMBL/GenBank/DDBJ whole genome shotgun (WGS) entry which is preliminary data.</text>
</comment>
<dbReference type="GO" id="GO:0003723">
    <property type="term" value="F:RNA binding"/>
    <property type="evidence" value="ECO:0007669"/>
    <property type="project" value="UniProtKB-KW"/>
</dbReference>
<dbReference type="SUPFAM" id="SSF52374">
    <property type="entry name" value="Nucleotidylyl transferase"/>
    <property type="match status" value="1"/>
</dbReference>
<dbReference type="InterPro" id="IPR054608">
    <property type="entry name" value="SYY-like_C"/>
</dbReference>
<dbReference type="SUPFAM" id="SSF55174">
    <property type="entry name" value="Alpha-L RNA-binding motif"/>
    <property type="match status" value="1"/>
</dbReference>
<dbReference type="GO" id="GO:0005739">
    <property type="term" value="C:mitochondrion"/>
    <property type="evidence" value="ECO:0007669"/>
    <property type="project" value="TreeGrafter"/>
</dbReference>
<dbReference type="EMBL" id="MU167366">
    <property type="protein sequence ID" value="KAG0141939.1"/>
    <property type="molecule type" value="Genomic_DNA"/>
</dbReference>
<keyword evidence="5" id="KW-0694">RNA-binding</keyword>
<evidence type="ECO:0000256" key="5">
    <source>
        <dbReference type="ARBA" id="ARBA00022884"/>
    </source>
</evidence>
<sequence length="520" mass="57097">MKGLAIRQVLGLFQGPAKRTSSAQAQLGQSRRPGKLFRPQFRTSHQQALRGDVISDLENRQLIAQVTSRAVRQHLRDQSRTVYLGIDPTANSLHAGNLLALIGLLHFTLHGHNSIVLLGGGTGAVGDPSGRSSERTTLSRQVVDENLNALQRQVQRLLTSGLRHAQTRLQQTSDSNAAESPQLWPPCVKNNLEWLSELTLLDFLGSVGKTARVSSMLARDSVKHRLESGAGISFTEFTYQLLQAYDFSILQSRHGCTVQLGGSDQYGNIMSGIEIMTKIGTFKEGCIPCSREIAEPESPNTYGVTMPLLTNSKGEKFGKSAGNALWLSSSLTPPVDLYQAFLRTPDSEIHKYLRMLTFLPLEEIDRVMDEYKEGDRQQRKPQKLLAREIISLVHGSDELEQALLATAFLFPDNKEFPIPSEVQLKLAFKGSPHHVQLPPSKVIGSTIESLAVASNLCKSKGEARSLRQSGAITINHQSISDQVVVSESNLLAGRHILLMRGKTAYKLISISPNAENALDS</sequence>
<keyword evidence="2 10" id="KW-0436">Ligase</keyword>
<proteinExistence type="inferred from homology"/>
<dbReference type="Pfam" id="PF22421">
    <property type="entry name" value="SYY_C-terminal"/>
    <property type="match status" value="1"/>
</dbReference>
<dbReference type="InterPro" id="IPR024088">
    <property type="entry name" value="Tyr-tRNA-ligase_bac-type"/>
</dbReference>
<dbReference type="InterPro" id="IPR002307">
    <property type="entry name" value="Tyr-tRNA-ligase"/>
</dbReference>
<dbReference type="Gene3D" id="3.40.50.620">
    <property type="entry name" value="HUPs"/>
    <property type="match status" value="1"/>
</dbReference>
<dbReference type="Gene3D" id="3.10.290.10">
    <property type="entry name" value="RNA-binding S4 domain"/>
    <property type="match status" value="1"/>
</dbReference>
<evidence type="ECO:0000313" key="12">
    <source>
        <dbReference type="EMBL" id="KAG0141939.1"/>
    </source>
</evidence>
<gene>
    <name evidence="12" type="ORF">CROQUDRAFT_663190</name>
</gene>
<evidence type="ECO:0000313" key="13">
    <source>
        <dbReference type="Proteomes" id="UP000886653"/>
    </source>
</evidence>
<dbReference type="GO" id="GO:0004831">
    <property type="term" value="F:tyrosine-tRNA ligase activity"/>
    <property type="evidence" value="ECO:0007669"/>
    <property type="project" value="UniProtKB-EC"/>
</dbReference>
<keyword evidence="13" id="KW-1185">Reference proteome</keyword>
<evidence type="ECO:0000256" key="6">
    <source>
        <dbReference type="ARBA" id="ARBA00022917"/>
    </source>
</evidence>
<keyword evidence="4 10" id="KW-0067">ATP-binding</keyword>
<dbReference type="PRINTS" id="PR01040">
    <property type="entry name" value="TRNASYNTHTYR"/>
</dbReference>
<dbReference type="GO" id="GO:0005829">
    <property type="term" value="C:cytosol"/>
    <property type="evidence" value="ECO:0007669"/>
    <property type="project" value="TreeGrafter"/>
</dbReference>
<keyword evidence="7 10" id="KW-0030">Aminoacyl-tRNA synthetase</keyword>
<dbReference type="PROSITE" id="PS00178">
    <property type="entry name" value="AA_TRNA_LIGASE_I"/>
    <property type="match status" value="1"/>
</dbReference>
<protein>
    <recommendedName>
        <fullName evidence="1 10">Tyrosine--tRNA ligase</fullName>
        <ecNumber evidence="1 10">6.1.1.1</ecNumber>
    </recommendedName>
    <alternativeName>
        <fullName evidence="8 10">Tyrosyl-tRNA synthetase</fullName>
    </alternativeName>
</protein>
<comment type="similarity">
    <text evidence="10">Belongs to the class-I aminoacyl-tRNA synthetase family.</text>
</comment>
<dbReference type="AlphaFoldDB" id="A0A9P6T7X2"/>
<comment type="catalytic activity">
    <reaction evidence="9 10">
        <text>tRNA(Tyr) + L-tyrosine + ATP = L-tyrosyl-tRNA(Tyr) + AMP + diphosphate + H(+)</text>
        <dbReference type="Rhea" id="RHEA:10220"/>
        <dbReference type="Rhea" id="RHEA-COMP:9706"/>
        <dbReference type="Rhea" id="RHEA-COMP:9707"/>
        <dbReference type="ChEBI" id="CHEBI:15378"/>
        <dbReference type="ChEBI" id="CHEBI:30616"/>
        <dbReference type="ChEBI" id="CHEBI:33019"/>
        <dbReference type="ChEBI" id="CHEBI:58315"/>
        <dbReference type="ChEBI" id="CHEBI:78442"/>
        <dbReference type="ChEBI" id="CHEBI:78536"/>
        <dbReference type="ChEBI" id="CHEBI:456215"/>
        <dbReference type="EC" id="6.1.1.1"/>
    </reaction>
</comment>
<dbReference type="Gene3D" id="1.10.240.10">
    <property type="entry name" value="Tyrosyl-Transfer RNA Synthetase"/>
    <property type="match status" value="1"/>
</dbReference>
<evidence type="ECO:0000256" key="3">
    <source>
        <dbReference type="ARBA" id="ARBA00022741"/>
    </source>
</evidence>
<dbReference type="OrthoDB" id="337870at2759"/>
<dbReference type="GO" id="GO:0006437">
    <property type="term" value="P:tyrosyl-tRNA aminoacylation"/>
    <property type="evidence" value="ECO:0007669"/>
    <property type="project" value="InterPro"/>
</dbReference>
<accession>A0A9P6T7X2</accession>
<dbReference type="CDD" id="cd00805">
    <property type="entry name" value="TyrRS_core"/>
    <property type="match status" value="1"/>
</dbReference>
<evidence type="ECO:0000256" key="4">
    <source>
        <dbReference type="ARBA" id="ARBA00022840"/>
    </source>
</evidence>
<dbReference type="InterPro" id="IPR014729">
    <property type="entry name" value="Rossmann-like_a/b/a_fold"/>
</dbReference>
<dbReference type="FunFam" id="1.10.240.10:FF:000001">
    <property type="entry name" value="Tyrosine--tRNA ligase"/>
    <property type="match status" value="1"/>
</dbReference>
<dbReference type="NCBIfam" id="TIGR00234">
    <property type="entry name" value="tyrS"/>
    <property type="match status" value="1"/>
</dbReference>
<dbReference type="InterPro" id="IPR036986">
    <property type="entry name" value="S4_RNA-bd_sf"/>
</dbReference>